<protein>
    <submittedName>
        <fullName evidence="1">Uncharacterized protein</fullName>
    </submittedName>
</protein>
<dbReference type="RefSeq" id="XP_018145308.2">
    <property type="nucleotide sequence ID" value="XM_018284004.2"/>
</dbReference>
<accession>A0A179FT74</accession>
<dbReference type="AlphaFoldDB" id="A0A179FT74"/>
<evidence type="ECO:0000313" key="1">
    <source>
        <dbReference type="EMBL" id="OAQ68458.2"/>
    </source>
</evidence>
<dbReference type="GeneID" id="28847998"/>
<sequence>MQFCRFISLKVSNMQSIAGSQAKGVSRPQHLHLVAVRKRTYRPGLHTNFVTHTSPPSSSLPKHDRHLKWLFWVVARNSQAFAWLSWQRRRNECERFNCWRNPTSYTCCHSPCQSIHPCWSVKVSKTVGCKKNEDGKGGYFAKSATIELNNFFTETTNRKRKTKIRARGRRKKGGNLKARIHSPLLRGRSCPQRWKTPRLIGHLKPATRWCLDFSDLHLLGPSYPACVICRQRYFERLGWLHNLVFWLNWP</sequence>
<gene>
    <name evidence="1" type="ORF">VFPPC_04694</name>
</gene>
<dbReference type="KEGG" id="pchm:VFPPC_04694"/>
<comment type="caution">
    <text evidence="1">The sequence shown here is derived from an EMBL/GenBank/DDBJ whole genome shotgun (WGS) entry which is preliminary data.</text>
</comment>
<dbReference type="EMBL" id="LSBJ02000003">
    <property type="protein sequence ID" value="OAQ68458.2"/>
    <property type="molecule type" value="Genomic_DNA"/>
</dbReference>
<keyword evidence="2" id="KW-1185">Reference proteome</keyword>
<proteinExistence type="predicted"/>
<evidence type="ECO:0000313" key="2">
    <source>
        <dbReference type="Proteomes" id="UP000078397"/>
    </source>
</evidence>
<organism evidence="1 2">
    <name type="scientific">Pochonia chlamydosporia 170</name>
    <dbReference type="NCBI Taxonomy" id="1380566"/>
    <lineage>
        <taxon>Eukaryota</taxon>
        <taxon>Fungi</taxon>
        <taxon>Dikarya</taxon>
        <taxon>Ascomycota</taxon>
        <taxon>Pezizomycotina</taxon>
        <taxon>Sordariomycetes</taxon>
        <taxon>Hypocreomycetidae</taxon>
        <taxon>Hypocreales</taxon>
        <taxon>Clavicipitaceae</taxon>
        <taxon>Pochonia</taxon>
    </lineage>
</organism>
<name>A0A179FT74_METCM</name>
<reference evidence="1 2" key="1">
    <citation type="journal article" date="2016" name="PLoS Pathog.">
        <title>Biosynthesis of antibiotic leucinostatins in bio-control fungus Purpureocillium lilacinum and their inhibition on phytophthora revealed by genome mining.</title>
        <authorList>
            <person name="Wang G."/>
            <person name="Liu Z."/>
            <person name="Lin R."/>
            <person name="Li E."/>
            <person name="Mao Z."/>
            <person name="Ling J."/>
            <person name="Yang Y."/>
            <person name="Yin W.B."/>
            <person name="Xie B."/>
        </authorList>
    </citation>
    <scope>NUCLEOTIDE SEQUENCE [LARGE SCALE GENOMIC DNA]</scope>
    <source>
        <strain evidence="1">170</strain>
    </source>
</reference>
<dbReference type="Proteomes" id="UP000078397">
    <property type="component" value="Unassembled WGS sequence"/>
</dbReference>